<feature type="compositionally biased region" description="Pro residues" evidence="3">
    <location>
        <begin position="214"/>
        <end position="231"/>
    </location>
</feature>
<dbReference type="InterPro" id="IPR036028">
    <property type="entry name" value="SH3-like_dom_sf"/>
</dbReference>
<dbReference type="Pfam" id="PF00018">
    <property type="entry name" value="SH3_1"/>
    <property type="match status" value="1"/>
</dbReference>
<dbReference type="OrthoDB" id="443981at2759"/>
<dbReference type="EMBL" id="KZ997399">
    <property type="protein sequence ID" value="RKO87468.1"/>
    <property type="molecule type" value="Genomic_DNA"/>
</dbReference>
<dbReference type="PROSITE" id="PS50002">
    <property type="entry name" value="SH3"/>
    <property type="match status" value="1"/>
</dbReference>
<dbReference type="Proteomes" id="UP000269721">
    <property type="component" value="Unassembled WGS sequence"/>
</dbReference>
<evidence type="ECO:0000313" key="5">
    <source>
        <dbReference type="EMBL" id="RKO87468.1"/>
    </source>
</evidence>
<dbReference type="SUPFAM" id="SSF50044">
    <property type="entry name" value="SH3-domain"/>
    <property type="match status" value="1"/>
</dbReference>
<dbReference type="GO" id="GO:0043328">
    <property type="term" value="P:protein transport to vacuole involved in ubiquitin-dependent protein catabolic process via the multivesicular body sorting pathway"/>
    <property type="evidence" value="ECO:0007669"/>
    <property type="project" value="TreeGrafter"/>
</dbReference>
<feature type="region of interest" description="Disordered" evidence="3">
    <location>
        <begin position="63"/>
        <end position="117"/>
    </location>
</feature>
<feature type="compositionally biased region" description="Pro residues" evidence="3">
    <location>
        <begin position="183"/>
        <end position="199"/>
    </location>
</feature>
<dbReference type="GO" id="GO:0033565">
    <property type="term" value="C:ESCRT-0 complex"/>
    <property type="evidence" value="ECO:0007669"/>
    <property type="project" value="TreeGrafter"/>
</dbReference>
<keyword evidence="1 2" id="KW-0728">SH3 domain</keyword>
<reference evidence="6" key="1">
    <citation type="journal article" date="2018" name="Nat. Microbiol.">
        <title>Leveraging single-cell genomics to expand the fungal tree of life.</title>
        <authorList>
            <person name="Ahrendt S.R."/>
            <person name="Quandt C.A."/>
            <person name="Ciobanu D."/>
            <person name="Clum A."/>
            <person name="Salamov A."/>
            <person name="Andreopoulos B."/>
            <person name="Cheng J.F."/>
            <person name="Woyke T."/>
            <person name="Pelin A."/>
            <person name="Henrissat B."/>
            <person name="Reynolds N.K."/>
            <person name="Benny G.L."/>
            <person name="Smith M.E."/>
            <person name="James T.Y."/>
            <person name="Grigoriev I.V."/>
        </authorList>
    </citation>
    <scope>NUCLEOTIDE SEQUENCE [LARGE SCALE GENOMIC DNA]</scope>
</reference>
<dbReference type="PRINTS" id="PR00499">
    <property type="entry name" value="P67PHOX"/>
</dbReference>
<dbReference type="SMART" id="SM00326">
    <property type="entry name" value="SH3"/>
    <property type="match status" value="1"/>
</dbReference>
<accession>A0A4P9W8Q7</accession>
<evidence type="ECO:0000313" key="6">
    <source>
        <dbReference type="Proteomes" id="UP000269721"/>
    </source>
</evidence>
<dbReference type="PANTHER" id="PTHR45929:SF3">
    <property type="entry name" value="JAK PATHWAY SIGNAL TRANSDUCTION ADAPTOR MOLECULE"/>
    <property type="match status" value="1"/>
</dbReference>
<organism evidence="5 6">
    <name type="scientific">Blyttiomyces helicus</name>
    <dbReference type="NCBI Taxonomy" id="388810"/>
    <lineage>
        <taxon>Eukaryota</taxon>
        <taxon>Fungi</taxon>
        <taxon>Fungi incertae sedis</taxon>
        <taxon>Chytridiomycota</taxon>
        <taxon>Chytridiomycota incertae sedis</taxon>
        <taxon>Chytridiomycetes</taxon>
        <taxon>Chytridiomycetes incertae sedis</taxon>
        <taxon>Blyttiomyces</taxon>
    </lineage>
</organism>
<dbReference type="PRINTS" id="PR00452">
    <property type="entry name" value="SH3DOMAIN"/>
</dbReference>
<dbReference type="PANTHER" id="PTHR45929">
    <property type="entry name" value="JAK PATHWAY SIGNAL TRANSDUCTION ADAPTOR MOLECULE"/>
    <property type="match status" value="1"/>
</dbReference>
<dbReference type="Gene3D" id="2.30.30.40">
    <property type="entry name" value="SH3 Domains"/>
    <property type="match status" value="1"/>
</dbReference>
<feature type="domain" description="SH3" evidence="4">
    <location>
        <begin position="234"/>
        <end position="291"/>
    </location>
</feature>
<evidence type="ECO:0000256" key="3">
    <source>
        <dbReference type="SAM" id="MobiDB-lite"/>
    </source>
</evidence>
<keyword evidence="6" id="KW-1185">Reference proteome</keyword>
<evidence type="ECO:0000259" key="4">
    <source>
        <dbReference type="PROSITE" id="PS50002"/>
    </source>
</evidence>
<protein>
    <recommendedName>
        <fullName evidence="4">SH3 domain-containing protein</fullName>
    </recommendedName>
</protein>
<dbReference type="AlphaFoldDB" id="A0A4P9W8Q7"/>
<feature type="compositionally biased region" description="Polar residues" evidence="3">
    <location>
        <begin position="102"/>
        <end position="117"/>
    </location>
</feature>
<dbReference type="InterPro" id="IPR050670">
    <property type="entry name" value="STAM"/>
</dbReference>
<feature type="region of interest" description="Disordered" evidence="3">
    <location>
        <begin position="181"/>
        <end position="236"/>
    </location>
</feature>
<feature type="compositionally biased region" description="Low complexity" evidence="3">
    <location>
        <begin position="200"/>
        <end position="213"/>
    </location>
</feature>
<gene>
    <name evidence="5" type="ORF">BDK51DRAFT_46538</name>
</gene>
<evidence type="ECO:0000256" key="1">
    <source>
        <dbReference type="ARBA" id="ARBA00022443"/>
    </source>
</evidence>
<dbReference type="InterPro" id="IPR001452">
    <property type="entry name" value="SH3_domain"/>
</dbReference>
<proteinExistence type="predicted"/>
<name>A0A4P9W8Q7_9FUNG</name>
<evidence type="ECO:0000256" key="2">
    <source>
        <dbReference type="PROSITE-ProRule" id="PRU00192"/>
    </source>
</evidence>
<sequence length="291" mass="29871">MSMLKGFGKGKKEPNIVSEPISAEFRQTLVDNISLHLTKLNDKDWIARQTYSLILETMSSQGLPVDPETVVTSRSGGGGGGGSLDRPPTSSLAPSSRFGASGPTSAPSSFAHTSASLPQAPARDQFNQGATGLKQAAGAYGSYQQGGLNRENVGQAASAFKNVNAASGGAVGRAAAAQVGAAAPPPLPSRGPEPAPAPAPAYRRANTVSQAPVAPAPVAAPAPAPRPPAAARPPQRQMVVATADFAAVEDGDLGFRAGDLIAIVDDVDDNWYRGELRGKRGIFPKNFVQAR</sequence>